<dbReference type="Proteomes" id="UP000226525">
    <property type="component" value="Unassembled WGS sequence"/>
</dbReference>
<reference evidence="2" key="1">
    <citation type="submission" date="2017-09" db="EMBL/GenBank/DDBJ databases">
        <title>The Reconstruction of 2,631 Draft Metagenome-Assembled Genomes from the Global Oceans.</title>
        <authorList>
            <person name="Tully B.J."/>
            <person name="Graham E.D."/>
            <person name="Heidelberg J.F."/>
        </authorList>
    </citation>
    <scope>NUCLEOTIDE SEQUENCE [LARGE SCALE GENOMIC DNA]</scope>
</reference>
<sequence length="127" mass="14797">MEKVEAYNKAWRLGVESNDFSLVDEIYHPDFKAVDAVSGVEVNIDAFKEALHTLKDSIIVTPAEALIENEDLLKAHRYNRYKEADIFNSVTVSLFYKDGKIINQETIFEELDYDPSQGRDWNWEDYE</sequence>
<dbReference type="InterPro" id="IPR032710">
    <property type="entry name" value="NTF2-like_dom_sf"/>
</dbReference>
<evidence type="ECO:0000313" key="1">
    <source>
        <dbReference type="EMBL" id="MAH63232.1"/>
    </source>
</evidence>
<evidence type="ECO:0000313" key="2">
    <source>
        <dbReference type="Proteomes" id="UP000226525"/>
    </source>
</evidence>
<accession>A0A2D6YJC2</accession>
<gene>
    <name evidence="1" type="ORF">CMN54_07290</name>
</gene>
<proteinExistence type="predicted"/>
<dbReference type="AlphaFoldDB" id="A0A2D6YJC2"/>
<organism evidence="1 2">
    <name type="scientific">SAR324 cluster bacterium</name>
    <dbReference type="NCBI Taxonomy" id="2024889"/>
    <lineage>
        <taxon>Bacteria</taxon>
        <taxon>Deltaproteobacteria</taxon>
        <taxon>SAR324 cluster</taxon>
    </lineage>
</organism>
<name>A0A2D6YJC2_9DELT</name>
<dbReference type="EMBL" id="NZEX01000083">
    <property type="protein sequence ID" value="MAH63232.1"/>
    <property type="molecule type" value="Genomic_DNA"/>
</dbReference>
<dbReference type="SUPFAM" id="SSF54427">
    <property type="entry name" value="NTF2-like"/>
    <property type="match status" value="1"/>
</dbReference>
<protein>
    <recommendedName>
        <fullName evidence="3">Nuclear transport factor 2 family protein</fullName>
    </recommendedName>
</protein>
<evidence type="ECO:0008006" key="3">
    <source>
        <dbReference type="Google" id="ProtNLM"/>
    </source>
</evidence>
<comment type="caution">
    <text evidence="1">The sequence shown here is derived from an EMBL/GenBank/DDBJ whole genome shotgun (WGS) entry which is preliminary data.</text>
</comment>